<feature type="region of interest" description="Disordered" evidence="1">
    <location>
        <begin position="36"/>
        <end position="56"/>
    </location>
</feature>
<reference evidence="2" key="1">
    <citation type="submission" date="2020-11" db="EMBL/GenBank/DDBJ databases">
        <authorList>
            <consortium name="DOE Joint Genome Institute"/>
            <person name="Ahrendt S."/>
            <person name="Riley R."/>
            <person name="Andreopoulos W."/>
            <person name="Labutti K."/>
            <person name="Pangilinan J."/>
            <person name="Ruiz-Duenas F.J."/>
            <person name="Barrasa J.M."/>
            <person name="Sanchez-Garcia M."/>
            <person name="Camarero S."/>
            <person name="Miyauchi S."/>
            <person name="Serrano A."/>
            <person name="Linde D."/>
            <person name="Babiker R."/>
            <person name="Drula E."/>
            <person name="Ayuso-Fernandez I."/>
            <person name="Pacheco R."/>
            <person name="Padilla G."/>
            <person name="Ferreira P."/>
            <person name="Barriuso J."/>
            <person name="Kellner H."/>
            <person name="Castanera R."/>
            <person name="Alfaro M."/>
            <person name="Ramirez L."/>
            <person name="Pisabarro A.G."/>
            <person name="Kuo A."/>
            <person name="Tritt A."/>
            <person name="Lipzen A."/>
            <person name="He G."/>
            <person name="Yan M."/>
            <person name="Ng V."/>
            <person name="Cullen D."/>
            <person name="Martin F."/>
            <person name="Rosso M.-N."/>
            <person name="Henrissat B."/>
            <person name="Hibbett D."/>
            <person name="Martinez A.T."/>
            <person name="Grigoriev I.V."/>
        </authorList>
    </citation>
    <scope>NUCLEOTIDE SEQUENCE</scope>
    <source>
        <strain evidence="2">CBS 247.69</strain>
    </source>
</reference>
<accession>A0A9P5XR81</accession>
<dbReference type="Proteomes" id="UP000807353">
    <property type="component" value="Unassembled WGS sequence"/>
</dbReference>
<dbReference type="EMBL" id="MU150467">
    <property type="protein sequence ID" value="KAF9456063.1"/>
    <property type="molecule type" value="Genomic_DNA"/>
</dbReference>
<name>A0A9P5XR81_9AGAR</name>
<comment type="caution">
    <text evidence="2">The sequence shown here is derived from an EMBL/GenBank/DDBJ whole genome shotgun (WGS) entry which is preliminary data.</text>
</comment>
<keyword evidence="3" id="KW-1185">Reference proteome</keyword>
<evidence type="ECO:0000313" key="2">
    <source>
        <dbReference type="EMBL" id="KAF9456063.1"/>
    </source>
</evidence>
<proteinExistence type="predicted"/>
<evidence type="ECO:0000313" key="3">
    <source>
        <dbReference type="Proteomes" id="UP000807353"/>
    </source>
</evidence>
<protein>
    <submittedName>
        <fullName evidence="2">Uncharacterized protein</fullName>
    </submittedName>
</protein>
<feature type="compositionally biased region" description="Low complexity" evidence="1">
    <location>
        <begin position="36"/>
        <end position="47"/>
    </location>
</feature>
<sequence length="56" mass="6014">MSSKCFWCFGRGSALVIMSAVCSGSLQLSILTNPFSTRSRTQQTSRSASDKATYSA</sequence>
<dbReference type="AlphaFoldDB" id="A0A9P5XR81"/>
<gene>
    <name evidence="2" type="ORF">BDZ94DRAFT_1276572</name>
</gene>
<evidence type="ECO:0000256" key="1">
    <source>
        <dbReference type="SAM" id="MobiDB-lite"/>
    </source>
</evidence>
<organism evidence="2 3">
    <name type="scientific">Collybia nuda</name>
    <dbReference type="NCBI Taxonomy" id="64659"/>
    <lineage>
        <taxon>Eukaryota</taxon>
        <taxon>Fungi</taxon>
        <taxon>Dikarya</taxon>
        <taxon>Basidiomycota</taxon>
        <taxon>Agaricomycotina</taxon>
        <taxon>Agaricomycetes</taxon>
        <taxon>Agaricomycetidae</taxon>
        <taxon>Agaricales</taxon>
        <taxon>Tricholomatineae</taxon>
        <taxon>Clitocybaceae</taxon>
        <taxon>Collybia</taxon>
    </lineage>
</organism>